<feature type="non-terminal residue" evidence="2">
    <location>
        <position position="1"/>
    </location>
</feature>
<accession>A0A225V074</accession>
<protein>
    <submittedName>
        <fullName evidence="2">Argonaute5</fullName>
    </submittedName>
</protein>
<dbReference type="PROSITE" id="PS50822">
    <property type="entry name" value="PIWI"/>
    <property type="match status" value="1"/>
</dbReference>
<dbReference type="GO" id="GO:0003676">
    <property type="term" value="F:nucleic acid binding"/>
    <property type="evidence" value="ECO:0007669"/>
    <property type="project" value="InterPro"/>
</dbReference>
<dbReference type="STRING" id="4795.A0A225V074"/>
<comment type="caution">
    <text evidence="2">The sequence shown here is derived from an EMBL/GenBank/DDBJ whole genome shotgun (WGS) entry which is preliminary data.</text>
</comment>
<evidence type="ECO:0000259" key="1">
    <source>
        <dbReference type="PROSITE" id="PS50822"/>
    </source>
</evidence>
<gene>
    <name evidence="2" type="ORF">PHMEG_00030828</name>
</gene>
<sequence>KPSVTFIIVNMCHHMRAFPLDQRDGDRKSNVMPGTVIDTGVVDPHRFEFFLFGYASTEGTNIPCRYTILYDENKMREENIQRLTYGLGYVVATCTHSVPVVAPVYYAHLAADRARLYLNENCNDTSTTESSTVEFTMPHDNLMNSMFFI</sequence>
<dbReference type="AlphaFoldDB" id="A0A225V074"/>
<name>A0A225V074_9STRA</name>
<dbReference type="Pfam" id="PF02171">
    <property type="entry name" value="Piwi"/>
    <property type="match status" value="1"/>
</dbReference>
<dbReference type="EMBL" id="NBNE01009433">
    <property type="protein sequence ID" value="OWY98417.1"/>
    <property type="molecule type" value="Genomic_DNA"/>
</dbReference>
<dbReference type="InterPro" id="IPR012337">
    <property type="entry name" value="RNaseH-like_sf"/>
</dbReference>
<dbReference type="OrthoDB" id="10252740at2759"/>
<dbReference type="InterPro" id="IPR003165">
    <property type="entry name" value="Piwi"/>
</dbReference>
<dbReference type="InterPro" id="IPR036397">
    <property type="entry name" value="RNaseH_sf"/>
</dbReference>
<proteinExistence type="predicted"/>
<reference evidence="3" key="1">
    <citation type="submission" date="2017-03" db="EMBL/GenBank/DDBJ databases">
        <title>Phytopthora megakarya and P. palmivora, two closely related causual agents of cacao black pod achieved similar genome size and gene model numbers by different mechanisms.</title>
        <authorList>
            <person name="Ali S."/>
            <person name="Shao J."/>
            <person name="Larry D.J."/>
            <person name="Kronmiller B."/>
            <person name="Shen D."/>
            <person name="Strem M.D."/>
            <person name="Melnick R.L."/>
            <person name="Guiltinan M.J."/>
            <person name="Tyler B.M."/>
            <person name="Meinhardt L.W."/>
            <person name="Bailey B.A."/>
        </authorList>
    </citation>
    <scope>NUCLEOTIDE SEQUENCE [LARGE SCALE GENOMIC DNA]</scope>
    <source>
        <strain evidence="3">zdho120</strain>
    </source>
</reference>
<feature type="domain" description="Piwi" evidence="1">
    <location>
        <begin position="1"/>
        <end position="119"/>
    </location>
</feature>
<dbReference type="PANTHER" id="PTHR22891">
    <property type="entry name" value="EUKARYOTIC TRANSLATION INITIATION FACTOR 2C"/>
    <property type="match status" value="1"/>
</dbReference>
<dbReference type="SUPFAM" id="SSF53098">
    <property type="entry name" value="Ribonuclease H-like"/>
    <property type="match status" value="1"/>
</dbReference>
<dbReference type="Proteomes" id="UP000198211">
    <property type="component" value="Unassembled WGS sequence"/>
</dbReference>
<keyword evidence="3" id="KW-1185">Reference proteome</keyword>
<evidence type="ECO:0000313" key="3">
    <source>
        <dbReference type="Proteomes" id="UP000198211"/>
    </source>
</evidence>
<organism evidence="2 3">
    <name type="scientific">Phytophthora megakarya</name>
    <dbReference type="NCBI Taxonomy" id="4795"/>
    <lineage>
        <taxon>Eukaryota</taxon>
        <taxon>Sar</taxon>
        <taxon>Stramenopiles</taxon>
        <taxon>Oomycota</taxon>
        <taxon>Peronosporomycetes</taxon>
        <taxon>Peronosporales</taxon>
        <taxon>Peronosporaceae</taxon>
        <taxon>Phytophthora</taxon>
    </lineage>
</organism>
<evidence type="ECO:0000313" key="2">
    <source>
        <dbReference type="EMBL" id="OWY98417.1"/>
    </source>
</evidence>
<dbReference type="Gene3D" id="3.30.420.10">
    <property type="entry name" value="Ribonuclease H-like superfamily/Ribonuclease H"/>
    <property type="match status" value="1"/>
</dbReference>